<dbReference type="InterPro" id="IPR013783">
    <property type="entry name" value="Ig-like_fold"/>
</dbReference>
<dbReference type="Pfam" id="PF06312">
    <property type="entry name" value="Neurexophilin"/>
    <property type="match status" value="1"/>
</dbReference>
<dbReference type="AlphaFoldDB" id="A0A6P8GMV2"/>
<dbReference type="PANTHER" id="PTHR16165:SF23">
    <property type="entry name" value="NEUREXOPHILIN AND PC-ESTERASE DOMAIN FAMILY, MEMBER 5"/>
    <property type="match status" value="1"/>
</dbReference>
<dbReference type="Proteomes" id="UP000515152">
    <property type="component" value="Chromosome 16"/>
</dbReference>
<evidence type="ECO:0000256" key="3">
    <source>
        <dbReference type="SAM" id="Phobius"/>
    </source>
</evidence>
<accession>A0A6P8GMV2</accession>
<keyword evidence="5" id="KW-1185">Reference proteome</keyword>
<feature type="compositionally biased region" description="Polar residues" evidence="2">
    <location>
        <begin position="65"/>
        <end position="77"/>
    </location>
</feature>
<dbReference type="InterPro" id="IPR014756">
    <property type="entry name" value="Ig_E-set"/>
</dbReference>
<dbReference type="OrthoDB" id="5950832at2759"/>
<keyword evidence="3" id="KW-1133">Transmembrane helix</keyword>
<dbReference type="GO" id="GO:0007399">
    <property type="term" value="P:nervous system development"/>
    <property type="evidence" value="ECO:0007669"/>
    <property type="project" value="UniProtKB-ARBA"/>
</dbReference>
<keyword evidence="3" id="KW-0472">Membrane</keyword>
<dbReference type="PANTHER" id="PTHR16165">
    <property type="entry name" value="NXPE FAMILY MEMBER"/>
    <property type="match status" value="1"/>
</dbReference>
<dbReference type="Gene3D" id="2.60.40.10">
    <property type="entry name" value="Immunoglobulins"/>
    <property type="match status" value="1"/>
</dbReference>
<gene>
    <name evidence="6" type="primary">LOC105898173</name>
</gene>
<evidence type="ECO:0000256" key="1">
    <source>
        <dbReference type="ARBA" id="ARBA00005431"/>
    </source>
</evidence>
<evidence type="ECO:0000259" key="4">
    <source>
        <dbReference type="Pfam" id="PF24536"/>
    </source>
</evidence>
<evidence type="ECO:0000256" key="2">
    <source>
        <dbReference type="SAM" id="MobiDB-lite"/>
    </source>
</evidence>
<dbReference type="GeneID" id="105898173"/>
<sequence>MKGRGVRSHTRGNKGCGQILQHGFVILSLGLLFSWVLWSYTCGDRKGDRPLPRPLLQLHMPRSDGLTNQTPKVNNPKVSPASAIKDPGFSADEWDRMLKLVHWGGPDRQITTANTSTSPDHSAFVINDLKGSYYVGEELHVTIVAKDFTKTPKSYGGDFFQAKVYSDKKASVFGELLDHQNGTYSARFTLPWAGLASVAVRLIHSSEAVQVLRRHRSTYPDSVYFYGFYVGNNPQGARVEERVVCNIKWEGVVLKSAQEDCCCEYQNAHIGLTWQCRKPQTLPCSALVYHSMGGYTNHMTALEKVLMDSQHVNRWLKGDSRLIRVMASNATIGSRESCKPGLPTPIPSGFYMNNVWTSFVCAARHFAEDDTTQCLKDKHIYIMGDSTSRQWFDYLIQAVPTLKRMNLHSENQVGPLMAVDVQNNIDLHYRSHGLPLRCLKAPVVSLHYMSNEIDDMAGGPHTVIIFNMWAHFTSFPLSYYANRVSQVRRAVVALLRRAPETKVIIKSANTGYKDIYGSDWFSMQLDRILREAFRGVGVYILDVWQMTACHYNTEDIHPAPMIIKNEIDILLSFICPK</sequence>
<feature type="domain" description="NXPE C-terminal" evidence="4">
    <location>
        <begin position="356"/>
        <end position="575"/>
    </location>
</feature>
<keyword evidence="3" id="KW-0812">Transmembrane</keyword>
<evidence type="ECO:0000313" key="6">
    <source>
        <dbReference type="RefSeq" id="XP_031438946.1"/>
    </source>
</evidence>
<feature type="transmembrane region" description="Helical" evidence="3">
    <location>
        <begin position="20"/>
        <end position="40"/>
    </location>
</feature>
<dbReference type="InterPro" id="IPR057106">
    <property type="entry name" value="NXPE4_C"/>
</dbReference>
<dbReference type="Pfam" id="PF24536">
    <property type="entry name" value="NXPE4_C"/>
    <property type="match status" value="1"/>
</dbReference>
<dbReference type="KEGG" id="char:105898173"/>
<comment type="similarity">
    <text evidence="1">Belongs to the NXPE family.</text>
</comment>
<reference evidence="6" key="1">
    <citation type="submission" date="2025-08" db="UniProtKB">
        <authorList>
            <consortium name="RefSeq"/>
        </authorList>
    </citation>
    <scope>IDENTIFICATION</scope>
</reference>
<proteinExistence type="inferred from homology"/>
<name>A0A6P8GMV2_CLUHA</name>
<dbReference type="RefSeq" id="XP_031438946.1">
    <property type="nucleotide sequence ID" value="XM_031583086.2"/>
</dbReference>
<dbReference type="InterPro" id="IPR026845">
    <property type="entry name" value="NXPH/NXPE"/>
</dbReference>
<evidence type="ECO:0000313" key="5">
    <source>
        <dbReference type="Proteomes" id="UP000515152"/>
    </source>
</evidence>
<feature type="region of interest" description="Disordered" evidence="2">
    <location>
        <begin position="60"/>
        <end position="79"/>
    </location>
</feature>
<dbReference type="SUPFAM" id="SSF81296">
    <property type="entry name" value="E set domains"/>
    <property type="match status" value="1"/>
</dbReference>
<organism evidence="5 6">
    <name type="scientific">Clupea harengus</name>
    <name type="common">Atlantic herring</name>
    <dbReference type="NCBI Taxonomy" id="7950"/>
    <lineage>
        <taxon>Eukaryota</taxon>
        <taxon>Metazoa</taxon>
        <taxon>Chordata</taxon>
        <taxon>Craniata</taxon>
        <taxon>Vertebrata</taxon>
        <taxon>Euteleostomi</taxon>
        <taxon>Actinopterygii</taxon>
        <taxon>Neopterygii</taxon>
        <taxon>Teleostei</taxon>
        <taxon>Clupei</taxon>
        <taxon>Clupeiformes</taxon>
        <taxon>Clupeoidei</taxon>
        <taxon>Clupeidae</taxon>
        <taxon>Clupea</taxon>
    </lineage>
</organism>
<protein>
    <submittedName>
        <fullName evidence="6">NXPE family member 3-like isoform X1</fullName>
    </submittedName>
</protein>